<gene>
    <name evidence="1" type="ORF">STRCR_0062</name>
</gene>
<comment type="caution">
    <text evidence="1">The sequence shown here is derived from an EMBL/GenBank/DDBJ whole genome shotgun (WGS) entry which is preliminary data.</text>
</comment>
<dbReference type="AlphaFoldDB" id="G5JMU7"/>
<protein>
    <submittedName>
        <fullName evidence="1">Uncharacterized protein</fullName>
    </submittedName>
</protein>
<accession>G5JMU7</accession>
<proteinExistence type="predicted"/>
<name>G5JMU7_STRCG</name>
<evidence type="ECO:0000313" key="1">
    <source>
        <dbReference type="EMBL" id="EHI73381.1"/>
    </source>
</evidence>
<reference evidence="1" key="1">
    <citation type="submission" date="2011-07" db="EMBL/GenBank/DDBJ databases">
        <authorList>
            <person name="Stanhope M.J."/>
            <person name="Durkin A.S."/>
            <person name="Hostetler J."/>
            <person name="Kim M."/>
            <person name="Radune D."/>
            <person name="Singh I."/>
            <person name="Town C.D."/>
        </authorList>
    </citation>
    <scope>NUCLEOTIDE SEQUENCE [LARGE SCALE GENOMIC DNA]</scope>
    <source>
        <strain evidence="1">HS-6</strain>
    </source>
</reference>
<evidence type="ECO:0000313" key="2">
    <source>
        <dbReference type="Proteomes" id="UP000004322"/>
    </source>
</evidence>
<dbReference type="RefSeq" id="WP_004225234.1">
    <property type="nucleotide sequence ID" value="NZ_AEUV02000002.1"/>
</dbReference>
<keyword evidence="2" id="KW-1185">Reference proteome</keyword>
<sequence>MKITHIAMVGLAAYTSYKAYQNRNKIKADFSEALTAFDRAQMDSEIIQDQLQIIAQQADLINSYRKDLTYKFKLFNKEAQARLNEIDRRMESWRSGQVQA</sequence>
<organism evidence="1 2">
    <name type="scientific">Streptococcus criceti HS-6</name>
    <dbReference type="NCBI Taxonomy" id="873449"/>
    <lineage>
        <taxon>Bacteria</taxon>
        <taxon>Bacillati</taxon>
        <taxon>Bacillota</taxon>
        <taxon>Bacilli</taxon>
        <taxon>Lactobacillales</taxon>
        <taxon>Streptococcaceae</taxon>
        <taxon>Streptococcus</taxon>
    </lineage>
</organism>
<dbReference type="STRING" id="873449.STRCR_0062"/>
<dbReference type="Proteomes" id="UP000004322">
    <property type="component" value="Unassembled WGS sequence"/>
</dbReference>
<dbReference type="OrthoDB" id="2236018at2"/>
<dbReference type="EMBL" id="AEUV02000002">
    <property type="protein sequence ID" value="EHI73381.1"/>
    <property type="molecule type" value="Genomic_DNA"/>
</dbReference>